<evidence type="ECO:0000256" key="1">
    <source>
        <dbReference type="SAM" id="MobiDB-lite"/>
    </source>
</evidence>
<organism evidence="2">
    <name type="scientific">Castor canadensis</name>
    <name type="common">American beaver</name>
    <dbReference type="NCBI Taxonomy" id="51338"/>
    <lineage>
        <taxon>Eukaryota</taxon>
        <taxon>Metazoa</taxon>
        <taxon>Chordata</taxon>
        <taxon>Craniata</taxon>
        <taxon>Vertebrata</taxon>
        <taxon>Euteleostomi</taxon>
        <taxon>Mammalia</taxon>
        <taxon>Eutheria</taxon>
        <taxon>Euarchontoglires</taxon>
        <taxon>Glires</taxon>
        <taxon>Rodentia</taxon>
        <taxon>Castorimorpha</taxon>
        <taxon>Castoridae</taxon>
        <taxon>Castor</taxon>
    </lineage>
</organism>
<sequence length="94" mass="9665">MEGPGWQRAGPCGTLGKRQPHPGQSPPQPGSGDGPGPRPHPTPAPWGAGRRANTLPQRLGASGWGAGGRPGRSGLLRDLGADTWSPGHKMVKTH</sequence>
<gene>
    <name evidence="2" type="primary">LOC109687156</name>
</gene>
<feature type="region of interest" description="Disordered" evidence="1">
    <location>
        <begin position="1"/>
        <end position="94"/>
    </location>
</feature>
<accession>A0A8B7ULM1</accession>
<name>A0A8B7ULM1_CASCN</name>
<dbReference type="AlphaFoldDB" id="A0A8B7ULM1"/>
<feature type="compositionally biased region" description="Gly residues" evidence="1">
    <location>
        <begin position="62"/>
        <end position="71"/>
    </location>
</feature>
<evidence type="ECO:0000313" key="2">
    <source>
        <dbReference type="RefSeq" id="XP_020020506.1"/>
    </source>
</evidence>
<protein>
    <submittedName>
        <fullName evidence="2">Uncharacterized protein LOC109687156</fullName>
    </submittedName>
</protein>
<proteinExistence type="predicted"/>
<reference evidence="2" key="1">
    <citation type="submission" date="2025-08" db="UniProtKB">
        <authorList>
            <consortium name="RefSeq"/>
        </authorList>
    </citation>
    <scope>IDENTIFICATION</scope>
    <source>
        <tissue evidence="2">Leukocyte</tissue>
    </source>
</reference>
<dbReference type="KEGG" id="ccan:109687156"/>
<dbReference type="RefSeq" id="XP_020020506.1">
    <property type="nucleotide sequence ID" value="XM_020164917.1"/>
</dbReference>